<dbReference type="PANTHER" id="PTHR12356">
    <property type="entry name" value="NUCLEAR MOVEMENT PROTEIN NUDC"/>
    <property type="match status" value="1"/>
</dbReference>
<gene>
    <name evidence="2" type="ORF">TSPGSL018_4889</name>
</gene>
<dbReference type="InterPro" id="IPR037898">
    <property type="entry name" value="NudC_fam"/>
</dbReference>
<sequence length="170" mass="19253">GVLIFDLKFGSTQIMGDKLAPNERHSYVHNGQVVYEWDQTLSEVNVYFQVPAGVTAKLIYCEISRKHLRLGIKPNPPYLDLDLFSTVQVDDSFWTLDGCNLQVCLEKASKGESWRAAFVGHEVDAFTAEKDQKRLMLERFQEENPGFDFSGADFNGQVPDPKTFMGGIQR</sequence>
<protein>
    <submittedName>
        <fullName evidence="2">Nudc domain-containing protein 2</fullName>
    </submittedName>
</protein>
<reference evidence="2" key="1">
    <citation type="submission" date="2014-05" db="EMBL/GenBank/DDBJ databases">
        <title>The transcriptome of the halophilic microalga Tetraselmis sp. GSL018 isolated from the Great Salt Lake, Utah.</title>
        <authorList>
            <person name="Jinkerson R.E."/>
            <person name="D'Adamo S."/>
            <person name="Posewitz M.C."/>
        </authorList>
    </citation>
    <scope>NUCLEOTIDE SEQUENCE</scope>
    <source>
        <strain evidence="2">GSL018</strain>
    </source>
</reference>
<organism evidence="2">
    <name type="scientific">Tetraselmis sp. GSL018</name>
    <dbReference type="NCBI Taxonomy" id="582737"/>
    <lineage>
        <taxon>Eukaryota</taxon>
        <taxon>Viridiplantae</taxon>
        <taxon>Chlorophyta</taxon>
        <taxon>core chlorophytes</taxon>
        <taxon>Chlorodendrophyceae</taxon>
        <taxon>Chlorodendrales</taxon>
        <taxon>Chlorodendraceae</taxon>
        <taxon>Tetraselmis</taxon>
    </lineage>
</organism>
<dbReference type="AlphaFoldDB" id="A0A061SIA8"/>
<dbReference type="GO" id="GO:0051082">
    <property type="term" value="F:unfolded protein binding"/>
    <property type="evidence" value="ECO:0007669"/>
    <property type="project" value="TreeGrafter"/>
</dbReference>
<feature type="domain" description="CS" evidence="1">
    <location>
        <begin position="30"/>
        <end position="118"/>
    </location>
</feature>
<proteinExistence type="predicted"/>
<dbReference type="Pfam" id="PF04969">
    <property type="entry name" value="CS"/>
    <property type="match status" value="1"/>
</dbReference>
<accession>A0A061SIA8</accession>
<dbReference type="GO" id="GO:0005737">
    <property type="term" value="C:cytoplasm"/>
    <property type="evidence" value="ECO:0007669"/>
    <property type="project" value="TreeGrafter"/>
</dbReference>
<dbReference type="GO" id="GO:0006457">
    <property type="term" value="P:protein folding"/>
    <property type="evidence" value="ECO:0007669"/>
    <property type="project" value="TreeGrafter"/>
</dbReference>
<dbReference type="EMBL" id="GBEZ01002245">
    <property type="protein sequence ID" value="JAC82789.1"/>
    <property type="molecule type" value="Transcribed_RNA"/>
</dbReference>
<dbReference type="PROSITE" id="PS51203">
    <property type="entry name" value="CS"/>
    <property type="match status" value="1"/>
</dbReference>
<dbReference type="Gene3D" id="2.60.40.790">
    <property type="match status" value="1"/>
</dbReference>
<feature type="non-terminal residue" evidence="2">
    <location>
        <position position="1"/>
    </location>
</feature>
<dbReference type="PANTHER" id="PTHR12356:SF18">
    <property type="entry name" value="NUDC DOMAIN-CONTAINING PROTEIN 2"/>
    <property type="match status" value="1"/>
</dbReference>
<evidence type="ECO:0000313" key="2">
    <source>
        <dbReference type="EMBL" id="JAC82789.1"/>
    </source>
</evidence>
<name>A0A061SIA8_9CHLO</name>
<dbReference type="InterPro" id="IPR008978">
    <property type="entry name" value="HSP20-like_chaperone"/>
</dbReference>
<dbReference type="SUPFAM" id="SSF49764">
    <property type="entry name" value="HSP20-like chaperones"/>
    <property type="match status" value="1"/>
</dbReference>
<dbReference type="CDD" id="cd06467">
    <property type="entry name" value="p23_NUDC_like"/>
    <property type="match status" value="1"/>
</dbReference>
<evidence type="ECO:0000259" key="1">
    <source>
        <dbReference type="PROSITE" id="PS51203"/>
    </source>
</evidence>
<dbReference type="InterPro" id="IPR007052">
    <property type="entry name" value="CS_dom"/>
</dbReference>